<dbReference type="PANTHER" id="PTHR41349">
    <property type="match status" value="1"/>
</dbReference>
<dbReference type="Proteomes" id="UP000540423">
    <property type="component" value="Unassembled WGS sequence"/>
</dbReference>
<accession>A0A7X0HEG3</accession>
<sequence>MRVLSWNIFHGGKNVGLGGEKNFPLLLDQLADIAPDVFFALETYGSAEEIRAALSERAGKGDYRAVRITDASNDNLWIFTRYDVVKGFPNPSGSSVTDFNIGGARVQLPGGRQVNLFNTWTSYTEPWIGDMIDANAKDLQAGRAPTYAPQQVEDAEKDRQIPQITDIVTKQVPAMLGGNTDPVLLAGDLNTVPAADWTARWARCAHHFGLSYDLAATDVVTEAGFKDTYRVANPNVCADPGRTWSPLPEYASMITKDRIDFIFARGPRLRVNTSYVIDQRLPQHESGPFYSDHGAVVTEFTVR</sequence>
<evidence type="ECO:0000259" key="1">
    <source>
        <dbReference type="Pfam" id="PF03372"/>
    </source>
</evidence>
<dbReference type="PANTHER" id="PTHR41349:SF1">
    <property type="entry name" value="PROTEIN CBG08683"/>
    <property type="match status" value="1"/>
</dbReference>
<gene>
    <name evidence="2" type="ORF">HNQ79_002582</name>
</gene>
<dbReference type="GO" id="GO:0003824">
    <property type="term" value="F:catalytic activity"/>
    <property type="evidence" value="ECO:0007669"/>
    <property type="project" value="InterPro"/>
</dbReference>
<evidence type="ECO:0000313" key="3">
    <source>
        <dbReference type="Proteomes" id="UP000540423"/>
    </source>
</evidence>
<dbReference type="Gene3D" id="3.60.10.10">
    <property type="entry name" value="Endonuclease/exonuclease/phosphatase"/>
    <property type="match status" value="1"/>
</dbReference>
<dbReference type="RefSeq" id="WP_221507631.1">
    <property type="nucleotide sequence ID" value="NZ_BNBN01000005.1"/>
</dbReference>
<name>A0A7X0HEG3_9ACTN</name>
<keyword evidence="3" id="KW-1185">Reference proteome</keyword>
<proteinExistence type="predicted"/>
<protein>
    <recommendedName>
        <fullName evidence="1">Endonuclease/exonuclease/phosphatase domain-containing protein</fullName>
    </recommendedName>
</protein>
<dbReference type="InterPro" id="IPR036691">
    <property type="entry name" value="Endo/exonu/phosph_ase_sf"/>
</dbReference>
<dbReference type="SUPFAM" id="SSF56219">
    <property type="entry name" value="DNase I-like"/>
    <property type="match status" value="1"/>
</dbReference>
<dbReference type="AlphaFoldDB" id="A0A7X0HEG3"/>
<comment type="caution">
    <text evidence="2">The sequence shown here is derived from an EMBL/GenBank/DDBJ whole genome shotgun (WGS) entry which is preliminary data.</text>
</comment>
<dbReference type="Pfam" id="PF03372">
    <property type="entry name" value="Exo_endo_phos"/>
    <property type="match status" value="1"/>
</dbReference>
<reference evidence="2 3" key="1">
    <citation type="submission" date="2020-08" db="EMBL/GenBank/DDBJ databases">
        <title>Genomic Encyclopedia of Type Strains, Phase IV (KMG-IV): sequencing the most valuable type-strain genomes for metagenomic binning, comparative biology and taxonomic classification.</title>
        <authorList>
            <person name="Goeker M."/>
        </authorList>
    </citation>
    <scope>NUCLEOTIDE SEQUENCE [LARGE SCALE GENOMIC DNA]</scope>
    <source>
        <strain evidence="2 3">DSM 40141</strain>
    </source>
</reference>
<dbReference type="EMBL" id="JACHEM010000005">
    <property type="protein sequence ID" value="MBB6436119.1"/>
    <property type="molecule type" value="Genomic_DNA"/>
</dbReference>
<evidence type="ECO:0000313" key="2">
    <source>
        <dbReference type="EMBL" id="MBB6436119.1"/>
    </source>
</evidence>
<feature type="domain" description="Endonuclease/exonuclease/phosphatase" evidence="1">
    <location>
        <begin position="4"/>
        <end position="293"/>
    </location>
</feature>
<dbReference type="InterPro" id="IPR005135">
    <property type="entry name" value="Endo/exonuclease/phosphatase"/>
</dbReference>
<organism evidence="2 3">
    <name type="scientific">Streptomyces candidus</name>
    <dbReference type="NCBI Taxonomy" id="67283"/>
    <lineage>
        <taxon>Bacteria</taxon>
        <taxon>Bacillati</taxon>
        <taxon>Actinomycetota</taxon>
        <taxon>Actinomycetes</taxon>
        <taxon>Kitasatosporales</taxon>
        <taxon>Streptomycetaceae</taxon>
        <taxon>Streptomyces</taxon>
    </lineage>
</organism>